<comment type="caution">
    <text evidence="2">The sequence shown here is derived from an EMBL/GenBank/DDBJ whole genome shotgun (WGS) entry which is preliminary data.</text>
</comment>
<accession>A0A939HM41</accession>
<proteinExistence type="predicted"/>
<gene>
    <name evidence="2" type="ORF">J1902_17905</name>
</gene>
<dbReference type="Pfam" id="PF07077">
    <property type="entry name" value="DUF1345"/>
    <property type="match status" value="1"/>
</dbReference>
<evidence type="ECO:0000313" key="2">
    <source>
        <dbReference type="EMBL" id="MBO1269813.1"/>
    </source>
</evidence>
<dbReference type="InterPro" id="IPR009781">
    <property type="entry name" value="DUF1345"/>
</dbReference>
<feature type="transmembrane region" description="Helical" evidence="1">
    <location>
        <begin position="125"/>
        <end position="147"/>
    </location>
</feature>
<dbReference type="EMBL" id="JAFNLL010000060">
    <property type="protein sequence ID" value="MBO1269813.1"/>
    <property type="molecule type" value="Genomic_DNA"/>
</dbReference>
<feature type="transmembrane region" description="Helical" evidence="1">
    <location>
        <begin position="91"/>
        <end position="113"/>
    </location>
</feature>
<evidence type="ECO:0000256" key="1">
    <source>
        <dbReference type="SAM" id="Phobius"/>
    </source>
</evidence>
<dbReference type="AlphaFoldDB" id="A0A939HM41"/>
<name>A0A939HM41_9MICC</name>
<feature type="transmembrane region" description="Helical" evidence="1">
    <location>
        <begin position="198"/>
        <end position="218"/>
    </location>
</feature>
<feature type="transmembrane region" description="Helical" evidence="1">
    <location>
        <begin position="44"/>
        <end position="62"/>
    </location>
</feature>
<evidence type="ECO:0000313" key="3">
    <source>
        <dbReference type="Proteomes" id="UP000664164"/>
    </source>
</evidence>
<sequence length="221" mass="24301">MPRPESVGRRINKLLVRLVELALVVIGVAFLLNSAGTAVDVNYLALWDGLALGYLFVGGLAVRRRRYDDTPQQPPDRSSSWLLRTLGGRRFSFLFTAAASLTGMCAALIVVVANPQDKYHDVLDFFAVVAITLAWVLFHAGYARFYGALYHSVGRGLQFPHTGTPHQIDLLYFAFTIGTTFAVSDVEVTTPEMRWHVTVHSVLSFYNTAVLALAIGIVTGK</sequence>
<keyword evidence="1" id="KW-1133">Transmembrane helix</keyword>
<protein>
    <submittedName>
        <fullName evidence="2">DUF1345 domain-containing protein</fullName>
    </submittedName>
</protein>
<keyword evidence="1" id="KW-0472">Membrane</keyword>
<organism evidence="2 3">
    <name type="scientific">Arthrobacter cavernae</name>
    <dbReference type="NCBI Taxonomy" id="2817681"/>
    <lineage>
        <taxon>Bacteria</taxon>
        <taxon>Bacillati</taxon>
        <taxon>Actinomycetota</taxon>
        <taxon>Actinomycetes</taxon>
        <taxon>Micrococcales</taxon>
        <taxon>Micrococcaceae</taxon>
        <taxon>Arthrobacter</taxon>
    </lineage>
</organism>
<dbReference type="Proteomes" id="UP000664164">
    <property type="component" value="Unassembled WGS sequence"/>
</dbReference>
<feature type="transmembrane region" description="Helical" evidence="1">
    <location>
        <begin position="14"/>
        <end position="32"/>
    </location>
</feature>
<dbReference type="RefSeq" id="WP_207617737.1">
    <property type="nucleotide sequence ID" value="NZ_JAFNLL010000060.1"/>
</dbReference>
<reference evidence="2" key="1">
    <citation type="submission" date="2021-03" db="EMBL/GenBank/DDBJ databases">
        <title>A new species, PO-11, isolated from a karst cave deposit.</title>
        <authorList>
            <person name="Zhaoxiaoyong W."/>
        </authorList>
    </citation>
    <scope>NUCLEOTIDE SEQUENCE</scope>
    <source>
        <strain evidence="2">PO-11</strain>
    </source>
</reference>
<keyword evidence="1" id="KW-0812">Transmembrane</keyword>
<keyword evidence="3" id="KW-1185">Reference proteome</keyword>